<dbReference type="OrthoDB" id="2527451at2759"/>
<proteinExistence type="predicted"/>
<dbReference type="HOGENOM" id="CLU_3070140_0_0_1"/>
<evidence type="ECO:0000313" key="1">
    <source>
        <dbReference type="EMBL" id="EGO21552.1"/>
    </source>
</evidence>
<dbReference type="Proteomes" id="UP000008064">
    <property type="component" value="Unassembled WGS sequence"/>
</dbReference>
<dbReference type="KEGG" id="sla:SERLADRAFT_440801"/>
<gene>
    <name evidence="1" type="ORF">SERLADRAFT_440801</name>
</gene>
<name>F8P4L5_SERL9</name>
<dbReference type="EMBL" id="GL945438">
    <property type="protein sequence ID" value="EGO21552.1"/>
    <property type="molecule type" value="Genomic_DNA"/>
</dbReference>
<reference evidence="1" key="1">
    <citation type="submission" date="2011-04" db="EMBL/GenBank/DDBJ databases">
        <title>Evolution of plant cell wall degrading machinery underlies the functional diversity of forest fungi.</title>
        <authorList>
            <consortium name="US DOE Joint Genome Institute (JGI-PGF)"/>
            <person name="Eastwood D.C."/>
            <person name="Floudas D."/>
            <person name="Binder M."/>
            <person name="Majcherczyk A."/>
            <person name="Schneider P."/>
            <person name="Aerts A."/>
            <person name="Asiegbu F.O."/>
            <person name="Baker S.E."/>
            <person name="Barry K."/>
            <person name="Bendiksby M."/>
            <person name="Blumentritt M."/>
            <person name="Coutinho P.M."/>
            <person name="Cullen D."/>
            <person name="Cullen D."/>
            <person name="Gathman A."/>
            <person name="Goodell B."/>
            <person name="Henrissat B."/>
            <person name="Ihrmark K."/>
            <person name="Kauserud H."/>
            <person name="Kohler A."/>
            <person name="LaButti K."/>
            <person name="Lapidus A."/>
            <person name="Lavin J.L."/>
            <person name="Lee Y.-H."/>
            <person name="Lindquist E."/>
            <person name="Lilly W."/>
            <person name="Lucas S."/>
            <person name="Morin E."/>
            <person name="Murat C."/>
            <person name="Oguiza J.A."/>
            <person name="Park J."/>
            <person name="Pisabarro A.G."/>
            <person name="Riley R."/>
            <person name="Rosling A."/>
            <person name="Salamov A."/>
            <person name="Schmidt O."/>
            <person name="Schmutz J."/>
            <person name="Skrede I."/>
            <person name="Stenlid J."/>
            <person name="Wiebenga A."/>
            <person name="Xie X."/>
            <person name="Kues U."/>
            <person name="Hibbett D.S."/>
            <person name="Hoffmeister D."/>
            <person name="Hogberg N."/>
            <person name="Martin F."/>
            <person name="Grigoriev I.V."/>
            <person name="Watkinson S.C."/>
        </authorList>
    </citation>
    <scope>NUCLEOTIDE SEQUENCE</scope>
    <source>
        <strain evidence="1">S7.9</strain>
    </source>
</reference>
<dbReference type="AlphaFoldDB" id="F8P4L5"/>
<protein>
    <submittedName>
        <fullName evidence="1">Uncharacterized protein</fullName>
    </submittedName>
</protein>
<dbReference type="GeneID" id="18815436"/>
<dbReference type="RefSeq" id="XP_007321338.1">
    <property type="nucleotide sequence ID" value="XM_007321276.1"/>
</dbReference>
<accession>F8P4L5</accession>
<organism>
    <name type="scientific">Serpula lacrymans var. lacrymans (strain S7.9)</name>
    <name type="common">Dry rot fungus</name>
    <dbReference type="NCBI Taxonomy" id="578457"/>
    <lineage>
        <taxon>Eukaryota</taxon>
        <taxon>Fungi</taxon>
        <taxon>Dikarya</taxon>
        <taxon>Basidiomycota</taxon>
        <taxon>Agaricomycotina</taxon>
        <taxon>Agaricomycetes</taxon>
        <taxon>Agaricomycetidae</taxon>
        <taxon>Boletales</taxon>
        <taxon>Coniophorineae</taxon>
        <taxon>Serpulaceae</taxon>
        <taxon>Serpula</taxon>
    </lineage>
</organism>
<sequence length="53" mass="5986">MAQDCINGARQLEAGKPDNQLNTLSGRSYDEIQAFFYDQQTAEMKAQGKEFRA</sequence>